<sequence length="101" mass="11493">MQNKDFVGAWKIAIKDEQLYPNLEIVSKMLTVCKIHYSTKHKLIGNNIDWHGILQTEQMTEGISKTTTQQNGLVSLPEAPVVNLNALPRNYPVLESIQKYL</sequence>
<accession>A0ABY9CT31</accession>
<dbReference type="PANTHER" id="PTHR45089:SF24">
    <property type="entry name" value="DNAJ HEAT SHOCK N-TERMINAL DOMAIN-CONTAINING PROTEIN"/>
    <property type="match status" value="1"/>
</dbReference>
<reference evidence="1 2" key="1">
    <citation type="journal article" date="2023" name="Hortic Res">
        <title>The complete reference genome for grapevine (Vitis vinifera L.) genetics and breeding.</title>
        <authorList>
            <person name="Shi X."/>
            <person name="Cao S."/>
            <person name="Wang X."/>
            <person name="Huang S."/>
            <person name="Wang Y."/>
            <person name="Liu Z."/>
            <person name="Liu W."/>
            <person name="Leng X."/>
            <person name="Peng Y."/>
            <person name="Wang N."/>
            <person name="Wang Y."/>
            <person name="Ma Z."/>
            <person name="Xu X."/>
            <person name="Zhang F."/>
            <person name="Xue H."/>
            <person name="Zhong H."/>
            <person name="Wang Y."/>
            <person name="Zhang K."/>
            <person name="Velt A."/>
            <person name="Avia K."/>
            <person name="Holtgrawe D."/>
            <person name="Grimplet J."/>
            <person name="Matus J.T."/>
            <person name="Ware D."/>
            <person name="Wu X."/>
            <person name="Wang H."/>
            <person name="Liu C."/>
            <person name="Fang Y."/>
            <person name="Rustenholz C."/>
            <person name="Cheng Z."/>
            <person name="Xiao H."/>
            <person name="Zhou Y."/>
        </authorList>
    </citation>
    <scope>NUCLEOTIDE SEQUENCE [LARGE SCALE GENOMIC DNA]</scope>
    <source>
        <strain evidence="2">cv. Pinot noir / PN40024</strain>
        <tissue evidence="1">Leaf</tissue>
    </source>
</reference>
<dbReference type="PANTHER" id="PTHR45089">
    <property type="entry name" value="DNAJ HEAT SHOCK AMINO-TERMINAL DOMAIN PROTEIN-RELATED"/>
    <property type="match status" value="1"/>
</dbReference>
<evidence type="ECO:0000313" key="1">
    <source>
        <dbReference type="EMBL" id="WJZ97265.1"/>
    </source>
</evidence>
<name>A0ABY9CT31_VITVI</name>
<dbReference type="EMBL" id="CP126657">
    <property type="protein sequence ID" value="WJZ97265.1"/>
    <property type="molecule type" value="Genomic_DNA"/>
</dbReference>
<evidence type="ECO:0000313" key="2">
    <source>
        <dbReference type="Proteomes" id="UP001227230"/>
    </source>
</evidence>
<keyword evidence="2" id="KW-1185">Reference proteome</keyword>
<proteinExistence type="predicted"/>
<organism evidence="1 2">
    <name type="scientific">Vitis vinifera</name>
    <name type="common">Grape</name>
    <dbReference type="NCBI Taxonomy" id="29760"/>
    <lineage>
        <taxon>Eukaryota</taxon>
        <taxon>Viridiplantae</taxon>
        <taxon>Streptophyta</taxon>
        <taxon>Embryophyta</taxon>
        <taxon>Tracheophyta</taxon>
        <taxon>Spermatophyta</taxon>
        <taxon>Magnoliopsida</taxon>
        <taxon>eudicotyledons</taxon>
        <taxon>Gunneridae</taxon>
        <taxon>Pentapetalae</taxon>
        <taxon>rosids</taxon>
        <taxon>Vitales</taxon>
        <taxon>Vitaceae</taxon>
        <taxon>Viteae</taxon>
        <taxon>Vitis</taxon>
    </lineage>
</organism>
<protein>
    <submittedName>
        <fullName evidence="1">Uncharacterized protein</fullName>
    </submittedName>
</protein>
<gene>
    <name evidence="1" type="ORF">VitviT2T_015883</name>
</gene>
<dbReference type="Proteomes" id="UP001227230">
    <property type="component" value="Chromosome 10"/>
</dbReference>